<feature type="signal peptide" evidence="3">
    <location>
        <begin position="1"/>
        <end position="22"/>
    </location>
</feature>
<feature type="chain" id="PRO_5012623101" description="DUF6438 domain-containing protein" evidence="3">
    <location>
        <begin position="23"/>
        <end position="357"/>
    </location>
</feature>
<proteinExistence type="predicted"/>
<dbReference type="AlphaFoldDB" id="A0A211ZPX9"/>
<dbReference type="InterPro" id="IPR036770">
    <property type="entry name" value="Ankyrin_rpt-contain_sf"/>
</dbReference>
<dbReference type="Pfam" id="PF20033">
    <property type="entry name" value="DUF6438"/>
    <property type="match status" value="1"/>
</dbReference>
<dbReference type="SUPFAM" id="SSF48403">
    <property type="entry name" value="Ankyrin repeat"/>
    <property type="match status" value="1"/>
</dbReference>
<name>A0A211ZPX9_9PROT</name>
<dbReference type="Pfam" id="PF12796">
    <property type="entry name" value="Ank_2"/>
    <property type="match status" value="1"/>
</dbReference>
<comment type="caution">
    <text evidence="5">The sequence shown here is derived from an EMBL/GenBank/DDBJ whole genome shotgun (WGS) entry which is preliminary data.</text>
</comment>
<evidence type="ECO:0000259" key="4">
    <source>
        <dbReference type="Pfam" id="PF20033"/>
    </source>
</evidence>
<dbReference type="EMBL" id="NHON01000014">
    <property type="protein sequence ID" value="OWJ67338.1"/>
    <property type="molecule type" value="Genomic_DNA"/>
</dbReference>
<organism evidence="5 6">
    <name type="scientific">Inquilinus limosus</name>
    <dbReference type="NCBI Taxonomy" id="171674"/>
    <lineage>
        <taxon>Bacteria</taxon>
        <taxon>Pseudomonadati</taxon>
        <taxon>Pseudomonadota</taxon>
        <taxon>Alphaproteobacteria</taxon>
        <taxon>Rhodospirillales</taxon>
        <taxon>Rhodospirillaceae</taxon>
        <taxon>Inquilinus</taxon>
    </lineage>
</organism>
<keyword evidence="2" id="KW-0040">ANK repeat</keyword>
<keyword evidence="1" id="KW-0677">Repeat</keyword>
<keyword evidence="6" id="KW-1185">Reference proteome</keyword>
<evidence type="ECO:0000256" key="2">
    <source>
        <dbReference type="ARBA" id="ARBA00023043"/>
    </source>
</evidence>
<dbReference type="GO" id="GO:0000976">
    <property type="term" value="F:transcription cis-regulatory region binding"/>
    <property type="evidence" value="ECO:0007669"/>
    <property type="project" value="TreeGrafter"/>
</dbReference>
<dbReference type="InterPro" id="IPR002110">
    <property type="entry name" value="Ankyrin_rpt"/>
</dbReference>
<accession>A0A211ZPX9</accession>
<gene>
    <name evidence="5" type="ORF">BWR60_10115</name>
</gene>
<dbReference type="OrthoDB" id="7172369at2"/>
<sequence length="357" mass="36824">MRRSLLPLLAAALLLPGAAAMAAPKDWSGVRIGLSRDACYGSCPVYTVEIAGDGTVTYEGGPFTVIQGRHQATVPRAALERLVAQIEAADFFALQPAYQAGVTDMPAYTITVSIDGRQHMVLDYLGREVGMPAAVTALEDEIDRVAGTGRWVAGTEETIPLLKTAGFDFRSEAAADLLADAARGERMAFLQGLLAEGAPLDGRGGGRGSSALLHAARGKAAIEAALIEAGLRRGTKVDLTQALGIAAQAGDAPHVRELLAHGGAVDGRLVAGLTPIMVASTAETVRLLAASGADVNARAENGATALRMASTEDVALALLDAKADPAIGTDPFGGKTPFHDQARDAGWTRVLAKLGKS</sequence>
<dbReference type="GO" id="GO:0045944">
    <property type="term" value="P:positive regulation of transcription by RNA polymerase II"/>
    <property type="evidence" value="ECO:0007669"/>
    <property type="project" value="TreeGrafter"/>
</dbReference>
<evidence type="ECO:0000313" key="5">
    <source>
        <dbReference type="EMBL" id="OWJ67338.1"/>
    </source>
</evidence>
<protein>
    <recommendedName>
        <fullName evidence="4">DUF6438 domain-containing protein</fullName>
    </recommendedName>
</protein>
<dbReference type="RefSeq" id="WP_088150890.1">
    <property type="nucleotide sequence ID" value="NZ_NHON01000014.1"/>
</dbReference>
<evidence type="ECO:0000256" key="1">
    <source>
        <dbReference type="ARBA" id="ARBA00022737"/>
    </source>
</evidence>
<keyword evidence="3" id="KW-0732">Signal</keyword>
<evidence type="ECO:0000313" key="6">
    <source>
        <dbReference type="Proteomes" id="UP000196655"/>
    </source>
</evidence>
<dbReference type="InterPro" id="IPR050663">
    <property type="entry name" value="Ankyrin-SOCS_Box"/>
</dbReference>
<reference evidence="6" key="1">
    <citation type="submission" date="2017-05" db="EMBL/GenBank/DDBJ databases">
        <authorList>
            <person name="Macchi M."/>
            <person name="Festa S."/>
            <person name="Coppotelli B.M."/>
            <person name="Morelli I.S."/>
        </authorList>
    </citation>
    <scope>NUCLEOTIDE SEQUENCE [LARGE SCALE GENOMIC DNA]</scope>
    <source>
        <strain evidence="6">I</strain>
    </source>
</reference>
<dbReference type="PANTHER" id="PTHR24193">
    <property type="entry name" value="ANKYRIN REPEAT PROTEIN"/>
    <property type="match status" value="1"/>
</dbReference>
<dbReference type="InterPro" id="IPR045497">
    <property type="entry name" value="DUF6438"/>
</dbReference>
<dbReference type="Gene3D" id="1.25.40.20">
    <property type="entry name" value="Ankyrin repeat-containing domain"/>
    <property type="match status" value="2"/>
</dbReference>
<evidence type="ECO:0000256" key="3">
    <source>
        <dbReference type="SAM" id="SignalP"/>
    </source>
</evidence>
<feature type="domain" description="DUF6438" evidence="4">
    <location>
        <begin position="31"/>
        <end position="145"/>
    </location>
</feature>
<dbReference type="Proteomes" id="UP000196655">
    <property type="component" value="Unassembled WGS sequence"/>
</dbReference>
<dbReference type="PANTHER" id="PTHR24193:SF121">
    <property type="entry name" value="ADA2A-CONTAINING COMPLEX COMPONENT 3, ISOFORM D"/>
    <property type="match status" value="1"/>
</dbReference>